<keyword evidence="1" id="KW-0812">Transmembrane</keyword>
<sequence>MGLLHQPSGITPDSGRSKRRIFAPRRCPSCGVLAQSHHTVCTSCKARLYCPKKVSDLKIMTLGVLLSLLCFILVVCFMFVLDRMT</sequence>
<dbReference type="AlphaFoldDB" id="D6SKL7"/>
<reference evidence="2" key="1">
    <citation type="submission" date="2010-05" db="EMBL/GenBank/DDBJ databases">
        <title>The draft genome of Desulfonatronospira thiodismutans ASO3-1.</title>
        <authorList>
            <consortium name="US DOE Joint Genome Institute (JGI-PGF)"/>
            <person name="Lucas S."/>
            <person name="Copeland A."/>
            <person name="Lapidus A."/>
            <person name="Cheng J.-F."/>
            <person name="Bruce D."/>
            <person name="Goodwin L."/>
            <person name="Pitluck S."/>
            <person name="Chertkov O."/>
            <person name="Brettin T."/>
            <person name="Detter J.C."/>
            <person name="Han C."/>
            <person name="Land M.L."/>
            <person name="Hauser L."/>
            <person name="Kyrpides N."/>
            <person name="Mikhailova N."/>
            <person name="Muyzer G."/>
            <person name="Woyke T."/>
        </authorList>
    </citation>
    <scope>NUCLEOTIDE SEQUENCE [LARGE SCALE GENOMIC DNA]</scope>
    <source>
        <strain evidence="2">ASO3-1</strain>
    </source>
</reference>
<gene>
    <name evidence="2" type="ORF">Dthio_PD2637</name>
</gene>
<comment type="caution">
    <text evidence="2">The sequence shown here is derived from an EMBL/GenBank/DDBJ whole genome shotgun (WGS) entry which is preliminary data.</text>
</comment>
<proteinExistence type="predicted"/>
<organism evidence="2 3">
    <name type="scientific">Desulfonatronospira thiodismutans ASO3-1</name>
    <dbReference type="NCBI Taxonomy" id="555779"/>
    <lineage>
        <taxon>Bacteria</taxon>
        <taxon>Pseudomonadati</taxon>
        <taxon>Thermodesulfobacteriota</taxon>
        <taxon>Desulfovibrionia</taxon>
        <taxon>Desulfovibrionales</taxon>
        <taxon>Desulfonatronovibrionaceae</taxon>
        <taxon>Desulfonatronospira</taxon>
    </lineage>
</organism>
<evidence type="ECO:0000256" key="1">
    <source>
        <dbReference type="SAM" id="Phobius"/>
    </source>
</evidence>
<protein>
    <submittedName>
        <fullName evidence="2">Uncharacterized protein</fullName>
    </submittedName>
</protein>
<keyword evidence="1" id="KW-0472">Membrane</keyword>
<evidence type="ECO:0000313" key="2">
    <source>
        <dbReference type="EMBL" id="EFI35228.1"/>
    </source>
</evidence>
<keyword evidence="3" id="KW-1185">Reference proteome</keyword>
<name>D6SKL7_9BACT</name>
<dbReference type="RefSeq" id="WP_008868362.1">
    <property type="nucleotide sequence ID" value="NZ_ACJN02000001.1"/>
</dbReference>
<dbReference type="EMBL" id="ACJN02000001">
    <property type="protein sequence ID" value="EFI35228.1"/>
    <property type="molecule type" value="Genomic_DNA"/>
</dbReference>
<keyword evidence="1" id="KW-1133">Transmembrane helix</keyword>
<feature type="transmembrane region" description="Helical" evidence="1">
    <location>
        <begin position="59"/>
        <end position="81"/>
    </location>
</feature>
<accession>D6SKL7</accession>
<dbReference type="Proteomes" id="UP000005496">
    <property type="component" value="Unassembled WGS sequence"/>
</dbReference>
<evidence type="ECO:0000313" key="3">
    <source>
        <dbReference type="Proteomes" id="UP000005496"/>
    </source>
</evidence>